<dbReference type="PROSITE" id="PS51168">
    <property type="entry name" value="CHORISMATE_MUT_2"/>
    <property type="match status" value="1"/>
</dbReference>
<dbReference type="SMART" id="SM00830">
    <property type="entry name" value="CM_2"/>
    <property type="match status" value="1"/>
</dbReference>
<evidence type="ECO:0000256" key="1">
    <source>
        <dbReference type="ARBA" id="ARBA00023235"/>
    </source>
</evidence>
<dbReference type="EMBL" id="CP040089">
    <property type="protein sequence ID" value="QGA79986.1"/>
    <property type="molecule type" value="Genomic_DNA"/>
</dbReference>
<gene>
    <name evidence="3" type="primary">pheA1_2</name>
    <name evidence="3" type="ORF">LC1Nh_0078</name>
</gene>
<dbReference type="Gene3D" id="1.20.59.10">
    <property type="entry name" value="Chorismate mutase"/>
    <property type="match status" value="1"/>
</dbReference>
<feature type="domain" description="Chorismate mutase" evidence="2">
    <location>
        <begin position="1"/>
        <end position="90"/>
    </location>
</feature>
<dbReference type="SUPFAM" id="SSF48600">
    <property type="entry name" value="Chorismate mutase II"/>
    <property type="match status" value="1"/>
</dbReference>
<accession>A0A5Q0UEM5</accession>
<organism evidence="3 4">
    <name type="scientific">Candidatus Nanohalobium constans</name>
    <dbReference type="NCBI Taxonomy" id="2565781"/>
    <lineage>
        <taxon>Archaea</taxon>
        <taxon>Candidatus Nanohalarchaeota</taxon>
        <taxon>Candidatus Nanohalobia</taxon>
        <taxon>Candidatus Nanohalobiales</taxon>
        <taxon>Candidatus Nanohalobiaceae</taxon>
        <taxon>Candidatus Nanohalobium</taxon>
    </lineage>
</organism>
<dbReference type="RefSeq" id="WP_153549724.1">
    <property type="nucleotide sequence ID" value="NZ_CP040089.1"/>
</dbReference>
<dbReference type="InterPro" id="IPR036979">
    <property type="entry name" value="CM_dom_sf"/>
</dbReference>
<sequence length="97" mass="11657">MSNPLEEARQNIDKVNEEIVQSVDKRMSEVLRIIDFKEEHNLEVRDEEREEKVMKQFADRFEELGYPRTRGRQLGRVLIDLAVDLEREELDKRRGDE</sequence>
<protein>
    <submittedName>
        <fullName evidence="3">Chorismate mutase</fullName>
        <ecNumber evidence="3">5.4.99.5</ecNumber>
    </submittedName>
</protein>
<dbReference type="GeneID" id="42364458"/>
<name>A0A5Q0UEM5_9ARCH</name>
<dbReference type="GO" id="GO:0046417">
    <property type="term" value="P:chorismate metabolic process"/>
    <property type="evidence" value="ECO:0007669"/>
    <property type="project" value="InterPro"/>
</dbReference>
<dbReference type="InterPro" id="IPR002701">
    <property type="entry name" value="CM_II_prokaryot"/>
</dbReference>
<evidence type="ECO:0000313" key="3">
    <source>
        <dbReference type="EMBL" id="QGA79986.1"/>
    </source>
</evidence>
<dbReference type="GO" id="GO:0009697">
    <property type="term" value="P:salicylic acid biosynthetic process"/>
    <property type="evidence" value="ECO:0007669"/>
    <property type="project" value="TreeGrafter"/>
</dbReference>
<dbReference type="InterPro" id="IPR051331">
    <property type="entry name" value="Chorismate_mutase-related"/>
</dbReference>
<dbReference type="Pfam" id="PF01817">
    <property type="entry name" value="CM_2"/>
    <property type="match status" value="1"/>
</dbReference>
<keyword evidence="4" id="KW-1185">Reference proteome</keyword>
<dbReference type="PANTHER" id="PTHR38041">
    <property type="entry name" value="CHORISMATE MUTASE"/>
    <property type="match status" value="1"/>
</dbReference>
<dbReference type="EC" id="5.4.99.5" evidence="3"/>
<dbReference type="GO" id="GO:0004106">
    <property type="term" value="F:chorismate mutase activity"/>
    <property type="evidence" value="ECO:0007669"/>
    <property type="project" value="UniProtKB-EC"/>
</dbReference>
<dbReference type="AlphaFoldDB" id="A0A5Q0UEM5"/>
<dbReference type="PANTHER" id="PTHR38041:SF1">
    <property type="entry name" value="CHORISMATE MUTASE"/>
    <property type="match status" value="1"/>
</dbReference>
<dbReference type="KEGG" id="ncon:LC1Nh_0078"/>
<dbReference type="InterPro" id="IPR036263">
    <property type="entry name" value="Chorismate_II_sf"/>
</dbReference>
<dbReference type="Proteomes" id="UP000377803">
    <property type="component" value="Chromosome"/>
</dbReference>
<reference evidence="4" key="1">
    <citation type="submission" date="2019-05" db="EMBL/GenBank/DDBJ databases">
        <title>Candidatus Nanohalobium constans, a novel model system to study the DPANN nano-sized archaea: genomic and physiological characterization of a nanoarchaeon co-cultured with its chitinotrophic host.</title>
        <authorList>
            <person name="La Cono V."/>
            <person name="Arcadi E."/>
            <person name="Crisafi F."/>
            <person name="Denaro R."/>
            <person name="La Spada G."/>
            <person name="Messina E."/>
            <person name="Smedile F."/>
            <person name="Toshchakov S.V."/>
            <person name="Shevchenko M.A."/>
            <person name="Golyshin P.N."/>
            <person name="Golyshina O.V."/>
            <person name="Ferrer M."/>
            <person name="Rohde M."/>
            <person name="Mushegian A."/>
            <person name="Sorokin D.Y."/>
            <person name="Giuliano L."/>
            <person name="Yakimov M.M."/>
        </authorList>
    </citation>
    <scope>NUCLEOTIDE SEQUENCE [LARGE SCALE GENOMIC DNA]</scope>
    <source>
        <strain evidence="4">LC1Nh</strain>
    </source>
</reference>
<evidence type="ECO:0000259" key="2">
    <source>
        <dbReference type="PROSITE" id="PS51168"/>
    </source>
</evidence>
<proteinExistence type="predicted"/>
<evidence type="ECO:0000313" key="4">
    <source>
        <dbReference type="Proteomes" id="UP000377803"/>
    </source>
</evidence>
<keyword evidence="1 3" id="KW-0413">Isomerase</keyword>